<gene>
    <name evidence="1" type="ORF">SMCB_2003</name>
</gene>
<dbReference type="RefSeq" id="WP_144400335.1">
    <property type="nucleotide sequence ID" value="NZ_AP014569.1"/>
</dbReference>
<dbReference type="EMBL" id="AP014569">
    <property type="protein sequence ID" value="BAO84231.1"/>
    <property type="molecule type" value="Genomic_DNA"/>
</dbReference>
<dbReference type="STRING" id="1458426.SMCB_2003"/>
<organism evidence="1 2">
    <name type="scientific">Serpentinimonas maccroryi</name>
    <dbReference type="NCBI Taxonomy" id="1458426"/>
    <lineage>
        <taxon>Bacteria</taxon>
        <taxon>Pseudomonadati</taxon>
        <taxon>Pseudomonadota</taxon>
        <taxon>Betaproteobacteria</taxon>
        <taxon>Burkholderiales</taxon>
        <taxon>Comamonadaceae</taxon>
        <taxon>Serpentinimonas</taxon>
    </lineage>
</organism>
<accession>A0A060NNV6</accession>
<dbReference type="HOGENOM" id="CLU_2648280_0_0_4"/>
<keyword evidence="1" id="KW-0240">DNA-directed RNA polymerase</keyword>
<keyword evidence="1" id="KW-0804">Transcription</keyword>
<protein>
    <submittedName>
        <fullName evidence="1">DNA-directed RNA polymerase, beta' subunit/160 kD subunit</fullName>
    </submittedName>
</protein>
<sequence length="76" mass="8175">MGIIDKTTYRLTCPQCGASETADVLDKGSNWSGSQWQSGAKFERFDTTWSGGGSAEPDLVSATCKLCSVPAQREVR</sequence>
<evidence type="ECO:0000313" key="1">
    <source>
        <dbReference type="EMBL" id="BAO84231.1"/>
    </source>
</evidence>
<keyword evidence="2" id="KW-1185">Reference proteome</keyword>
<reference evidence="1 2" key="1">
    <citation type="journal article" date="2014" name="Nat. Commun.">
        <title>Physiological and genomic features of highly alkaliphilic hydrogen-utilizing Betaproteobacteria from a continental serpentinizing site.</title>
        <authorList>
            <person name="Suzuki S."/>
            <person name="Kuenen J.G."/>
            <person name="Schipper K."/>
            <person name="van der Velde S."/>
            <person name="Ishii S."/>
            <person name="Wu A."/>
            <person name="Sorokin D.Y."/>
            <person name="Tenney A."/>
            <person name="Meng X.Y."/>
            <person name="Morrill P.L."/>
            <person name="Kamagata Y."/>
            <person name="Muyzer G."/>
            <person name="Nealson K.H."/>
        </authorList>
    </citation>
    <scope>NUCLEOTIDE SEQUENCE [LARGE SCALE GENOMIC DNA]</scope>
    <source>
        <strain evidence="1 2">B1</strain>
    </source>
</reference>
<dbReference type="KEGG" id="cbab:SMCB_2003"/>
<evidence type="ECO:0000313" key="2">
    <source>
        <dbReference type="Proteomes" id="UP000066014"/>
    </source>
</evidence>
<dbReference type="GO" id="GO:0000428">
    <property type="term" value="C:DNA-directed RNA polymerase complex"/>
    <property type="evidence" value="ECO:0007669"/>
    <property type="project" value="UniProtKB-KW"/>
</dbReference>
<dbReference type="AlphaFoldDB" id="A0A060NNV6"/>
<dbReference type="Proteomes" id="UP000066014">
    <property type="component" value="Chromosome"/>
</dbReference>
<dbReference type="OrthoDB" id="9968078at2"/>
<proteinExistence type="predicted"/>
<name>A0A060NNV6_9BURK</name>